<dbReference type="GO" id="GO:0000272">
    <property type="term" value="P:polysaccharide catabolic process"/>
    <property type="evidence" value="ECO:0007669"/>
    <property type="project" value="InterPro"/>
</dbReference>
<evidence type="ECO:0000256" key="2">
    <source>
        <dbReference type="SAM" id="SignalP"/>
    </source>
</evidence>
<gene>
    <name evidence="4" type="ORF">A3H40_01340</name>
</gene>
<dbReference type="EMBL" id="MFDV01000015">
    <property type="protein sequence ID" value="OGE71634.1"/>
    <property type="molecule type" value="Genomic_DNA"/>
</dbReference>
<dbReference type="AlphaFoldDB" id="A0A1F5N1Y1"/>
<keyword evidence="1" id="KW-0472">Membrane</keyword>
<dbReference type="GO" id="GO:0030246">
    <property type="term" value="F:carbohydrate binding"/>
    <property type="evidence" value="ECO:0007669"/>
    <property type="project" value="InterPro"/>
</dbReference>
<dbReference type="InterPro" id="IPR008965">
    <property type="entry name" value="CBM2/CBM3_carb-bd_dom_sf"/>
</dbReference>
<dbReference type="SUPFAM" id="SSF49384">
    <property type="entry name" value="Carbohydrate-binding domain"/>
    <property type="match status" value="1"/>
</dbReference>
<dbReference type="STRING" id="1797794.A3H40_01340"/>
<dbReference type="Pfam" id="PF00963">
    <property type="entry name" value="Cohesin"/>
    <property type="match status" value="1"/>
</dbReference>
<evidence type="ECO:0000256" key="1">
    <source>
        <dbReference type="SAM" id="Phobius"/>
    </source>
</evidence>
<accession>A0A1F5N1Y1</accession>
<evidence type="ECO:0000313" key="4">
    <source>
        <dbReference type="EMBL" id="OGE71634.1"/>
    </source>
</evidence>
<keyword evidence="1" id="KW-0812">Transmembrane</keyword>
<keyword evidence="2" id="KW-0732">Signal</keyword>
<evidence type="ECO:0000259" key="3">
    <source>
        <dbReference type="Pfam" id="PF00963"/>
    </source>
</evidence>
<feature type="transmembrane region" description="Helical" evidence="1">
    <location>
        <begin position="218"/>
        <end position="239"/>
    </location>
</feature>
<evidence type="ECO:0000313" key="5">
    <source>
        <dbReference type="Proteomes" id="UP000177057"/>
    </source>
</evidence>
<comment type="caution">
    <text evidence="4">The sequence shown here is derived from an EMBL/GenBank/DDBJ whole genome shotgun (WGS) entry which is preliminary data.</text>
</comment>
<name>A0A1F5N1Y1_9BACT</name>
<dbReference type="CDD" id="cd08547">
    <property type="entry name" value="Type_II_cohesin"/>
    <property type="match status" value="1"/>
</dbReference>
<keyword evidence="1" id="KW-1133">Transmembrane helix</keyword>
<proteinExistence type="predicted"/>
<feature type="signal peptide" evidence="2">
    <location>
        <begin position="1"/>
        <end position="22"/>
    </location>
</feature>
<feature type="domain" description="Cohesin" evidence="3">
    <location>
        <begin position="37"/>
        <end position="143"/>
    </location>
</feature>
<dbReference type="Proteomes" id="UP000177057">
    <property type="component" value="Unassembled WGS sequence"/>
</dbReference>
<dbReference type="Gene3D" id="2.60.40.680">
    <property type="match status" value="1"/>
</dbReference>
<feature type="chain" id="PRO_5009520069" description="Cohesin domain-containing protein" evidence="2">
    <location>
        <begin position="23"/>
        <end position="240"/>
    </location>
</feature>
<sequence>MKYFVILVLLLTILVNPAGVLAAGATLSLSPSSGTFNKGCAFSLEVKLDTGGSQTDGTDAVLFYDASRFNATSINSGTIYGDFPGNNIDSGSGRITISGLAAVSSAFTGAGTLATINFTVKDDAPTGVTQVKFDFDPNDKTKTTDSNVVERGTIADVLSSVVNGNYTIGTGNCTVAGAPVSALPSTGIGQGSISTPSAEIPMKKTPVQTLPPAGSEQLTFTVVILGVAMTILGILGLALL</sequence>
<reference evidence="4 5" key="1">
    <citation type="journal article" date="2016" name="Nat. Commun.">
        <title>Thousands of microbial genomes shed light on interconnected biogeochemical processes in an aquifer system.</title>
        <authorList>
            <person name="Anantharaman K."/>
            <person name="Brown C.T."/>
            <person name="Hug L.A."/>
            <person name="Sharon I."/>
            <person name="Castelle C.J."/>
            <person name="Probst A.J."/>
            <person name="Thomas B.C."/>
            <person name="Singh A."/>
            <person name="Wilkins M.J."/>
            <person name="Karaoz U."/>
            <person name="Brodie E.L."/>
            <person name="Williams K.H."/>
            <person name="Hubbard S.S."/>
            <person name="Banfield J.F."/>
        </authorList>
    </citation>
    <scope>NUCLEOTIDE SEQUENCE [LARGE SCALE GENOMIC DNA]</scope>
</reference>
<dbReference type="InterPro" id="IPR002102">
    <property type="entry name" value="Cohesin_dom"/>
</dbReference>
<organism evidence="4 5">
    <name type="scientific">Candidatus Daviesbacteria bacterium RIFCSPLOWO2_02_FULL_38_15</name>
    <dbReference type="NCBI Taxonomy" id="1797794"/>
    <lineage>
        <taxon>Bacteria</taxon>
        <taxon>Candidatus Daviesiibacteriota</taxon>
    </lineage>
</organism>
<protein>
    <recommendedName>
        <fullName evidence="3">Cohesin domain-containing protein</fullName>
    </recommendedName>
</protein>